<dbReference type="Pfam" id="PF13704">
    <property type="entry name" value="Glyco_tranf_2_4"/>
    <property type="match status" value="1"/>
</dbReference>
<proteinExistence type="predicted"/>
<dbReference type="EC" id="2.4.-.-" evidence="1"/>
<dbReference type="RefSeq" id="WP_368391575.1">
    <property type="nucleotide sequence ID" value="NZ_JBFRYC010000003.1"/>
</dbReference>
<dbReference type="InterPro" id="IPR029044">
    <property type="entry name" value="Nucleotide-diphossugar_trans"/>
</dbReference>
<keyword evidence="1" id="KW-0808">Transferase</keyword>
<name>A0ABV3TJ20_9RHOB</name>
<dbReference type="GO" id="GO:0016757">
    <property type="term" value="F:glycosyltransferase activity"/>
    <property type="evidence" value="ECO:0007669"/>
    <property type="project" value="UniProtKB-KW"/>
</dbReference>
<dbReference type="Proteomes" id="UP001557465">
    <property type="component" value="Unassembled WGS sequence"/>
</dbReference>
<evidence type="ECO:0000313" key="2">
    <source>
        <dbReference type="Proteomes" id="UP001557465"/>
    </source>
</evidence>
<gene>
    <name evidence="1" type="ORF">AB4874_07885</name>
</gene>
<keyword evidence="1" id="KW-0328">Glycosyltransferase</keyword>
<sequence length="349" mass="39883">MNQTSLLKPITALRKSGARLTCVALTHNEGRILPEFLAHYRLLGVDHFLIVDDRSNDGSRELLEAQHDVSLFSPVDGSSYSRDKRFWRAQLLDGYCDCSWVVVPDVDEHLVYHQVEDRDLHTVISGFESEGAEAVQATMIDMYQDAPLSEHRYQEGRLIETFPLFDGPDSYMRIASPRKFRAKYPTPYFQVIGGMRQRIFAPLGVSRDSAEARMIHRFADVGGSYEPGYVERLRAALLRHRLRARLRNVPLYNLTKIPLLRWQSGMYFYNGAHALSRKLPLAKSRMALLHFKFTNGVDQIRYIADRGEHAQGSAHYMHIVEQEALLARSPTFTGTRPYQTSKSLGRLLG</sequence>
<evidence type="ECO:0000313" key="1">
    <source>
        <dbReference type="EMBL" id="MEX1661575.1"/>
    </source>
</evidence>
<keyword evidence="2" id="KW-1185">Reference proteome</keyword>
<organism evidence="1 2">
    <name type="scientific">Thioclava arctica</name>
    <dbReference type="NCBI Taxonomy" id="3238301"/>
    <lineage>
        <taxon>Bacteria</taxon>
        <taxon>Pseudomonadati</taxon>
        <taxon>Pseudomonadota</taxon>
        <taxon>Alphaproteobacteria</taxon>
        <taxon>Rhodobacterales</taxon>
        <taxon>Paracoccaceae</taxon>
        <taxon>Thioclava</taxon>
    </lineage>
</organism>
<dbReference type="EMBL" id="JBFRYC010000003">
    <property type="protein sequence ID" value="MEX1661575.1"/>
    <property type="molecule type" value="Genomic_DNA"/>
</dbReference>
<comment type="caution">
    <text evidence="1">The sequence shown here is derived from an EMBL/GenBank/DDBJ whole genome shotgun (WGS) entry which is preliminary data.</text>
</comment>
<protein>
    <submittedName>
        <fullName evidence="1">Glycosyltransferase family 2 protein</fullName>
        <ecNumber evidence="1">2.4.-.-</ecNumber>
    </submittedName>
</protein>
<accession>A0ABV3TJ20</accession>
<reference evidence="1 2" key="1">
    <citation type="journal article" date="2011" name="Int. J. Syst. Evol. Microbiol.">
        <title>Zhongshania antarctica gen. nov., sp. nov. and Zhongshania guokunii sp. nov., gammaproteobacteria respectively isolated from coastal attached (fast) ice and surface seawater of the Antarctic.</title>
        <authorList>
            <person name="Li H.J."/>
            <person name="Zhang X.Y."/>
            <person name="Chen C.X."/>
            <person name="Zhang Y.J."/>
            <person name="Gao Z.M."/>
            <person name="Yu Y."/>
            <person name="Chen X.L."/>
            <person name="Chen B."/>
            <person name="Zhang Y.Z."/>
        </authorList>
    </citation>
    <scope>NUCLEOTIDE SEQUENCE [LARGE SCALE GENOMIC DNA]</scope>
    <source>
        <strain evidence="1 2">15-R06ZXC-3</strain>
    </source>
</reference>
<dbReference type="SUPFAM" id="SSF53448">
    <property type="entry name" value="Nucleotide-diphospho-sugar transferases"/>
    <property type="match status" value="1"/>
</dbReference>